<dbReference type="Proteomes" id="UP000727490">
    <property type="component" value="Unassembled WGS sequence"/>
</dbReference>
<protein>
    <submittedName>
        <fullName evidence="1">Uncharacterized protein</fullName>
    </submittedName>
</protein>
<reference evidence="1 2" key="1">
    <citation type="journal article" date="2020" name="Syst. Appl. Microbiol.">
        <title>Arthrospiribacter ruber gen. nov., sp. nov., a novel bacterium isolated from Arthrospira cultures.</title>
        <authorList>
            <person name="Waleron M."/>
            <person name="Misztak A."/>
            <person name="Waleron M.M."/>
            <person name="Furmaniak M."/>
            <person name="Mrozik A."/>
            <person name="Waleron K."/>
        </authorList>
    </citation>
    <scope>NUCLEOTIDE SEQUENCE [LARGE SCALE GENOMIC DNA]</scope>
    <source>
        <strain evidence="1 2">DPMB0001</strain>
    </source>
</reference>
<accession>A0A951MCY9</accession>
<proteinExistence type="predicted"/>
<organism evidence="1 2">
    <name type="scientific">Arthrospiribacter ruber</name>
    <dbReference type="NCBI Taxonomy" id="2487934"/>
    <lineage>
        <taxon>Bacteria</taxon>
        <taxon>Pseudomonadati</taxon>
        <taxon>Bacteroidota</taxon>
        <taxon>Cytophagia</taxon>
        <taxon>Cytophagales</taxon>
        <taxon>Cyclobacteriaceae</taxon>
        <taxon>Arthrospiribacter</taxon>
    </lineage>
</organism>
<dbReference type="AlphaFoldDB" id="A0A951MCY9"/>
<keyword evidence="2" id="KW-1185">Reference proteome</keyword>
<name>A0A951MCY9_9BACT</name>
<sequence>MKRDYICRDCGIDTNKGKDNFYGVTEELWNKYGVGKGMLCLSCFKKRLGREFTKEDFVPCVLNYKVNPVVKSIVKPTEQEIKALFQSYK</sequence>
<comment type="caution">
    <text evidence="1">The sequence shown here is derived from an EMBL/GenBank/DDBJ whole genome shotgun (WGS) entry which is preliminary data.</text>
</comment>
<dbReference type="EMBL" id="RPHB01000002">
    <property type="protein sequence ID" value="MBW3466866.1"/>
    <property type="molecule type" value="Genomic_DNA"/>
</dbReference>
<gene>
    <name evidence="1" type="ORF">EGN73_03450</name>
</gene>
<evidence type="ECO:0000313" key="2">
    <source>
        <dbReference type="Proteomes" id="UP000727490"/>
    </source>
</evidence>
<dbReference type="RefSeq" id="WP_219287082.1">
    <property type="nucleotide sequence ID" value="NZ_RPHB01000002.1"/>
</dbReference>
<evidence type="ECO:0000313" key="1">
    <source>
        <dbReference type="EMBL" id="MBW3466866.1"/>
    </source>
</evidence>